<feature type="signal peptide" evidence="1">
    <location>
        <begin position="1"/>
        <end position="21"/>
    </location>
</feature>
<evidence type="ECO:0000313" key="2">
    <source>
        <dbReference type="EMBL" id="QSQ13138.1"/>
    </source>
</evidence>
<sequence>MPRRLALLPLLLLLAPRPSHADLTDNFKPGTYISVGPLVSVSMLGDEPVAGLGLEATLNHYSESGGTPSAVGLFTQLQTMGGKSARFSGGVQANLYIVGLELGVMHITGTPKYLPTTGLHVAPYVSVGFCSMALRFGIPLSNEESNREGLVRHPTEVGLVLTAKWPFRQGY</sequence>
<reference evidence="2 3" key="1">
    <citation type="submission" date="2021-02" db="EMBL/GenBank/DDBJ databases">
        <title>De Novo genome assembly of isolated myxobacteria.</title>
        <authorList>
            <person name="Stevens D.C."/>
        </authorList>
    </citation>
    <scope>NUCLEOTIDE SEQUENCE [LARGE SCALE GENOMIC DNA]</scope>
    <source>
        <strain evidence="2 3">SCHIC003</strain>
    </source>
</reference>
<name>A0ABX7N3R8_9BACT</name>
<accession>A0ABX7N3R8</accession>
<feature type="chain" id="PRO_5046680360" description="Outer membrane protein beta-barrel domain-containing protein" evidence="1">
    <location>
        <begin position="22"/>
        <end position="171"/>
    </location>
</feature>
<dbReference type="RefSeq" id="WP_206714843.1">
    <property type="nucleotide sequence ID" value="NZ_CP071091.1"/>
</dbReference>
<proteinExistence type="predicted"/>
<organism evidence="2 3">
    <name type="scientific">Myxococcus landrumensis</name>
    <dbReference type="NCBI Taxonomy" id="2813577"/>
    <lineage>
        <taxon>Bacteria</taxon>
        <taxon>Pseudomonadati</taxon>
        <taxon>Myxococcota</taxon>
        <taxon>Myxococcia</taxon>
        <taxon>Myxococcales</taxon>
        <taxon>Cystobacterineae</taxon>
        <taxon>Myxococcaceae</taxon>
        <taxon>Myxococcus</taxon>
    </lineage>
</organism>
<evidence type="ECO:0000256" key="1">
    <source>
        <dbReference type="SAM" id="SignalP"/>
    </source>
</evidence>
<evidence type="ECO:0008006" key="4">
    <source>
        <dbReference type="Google" id="ProtNLM"/>
    </source>
</evidence>
<protein>
    <recommendedName>
        <fullName evidence="4">Outer membrane protein beta-barrel domain-containing protein</fullName>
    </recommendedName>
</protein>
<keyword evidence="1" id="KW-0732">Signal</keyword>
<gene>
    <name evidence="2" type="ORF">JY572_33085</name>
</gene>
<dbReference type="Proteomes" id="UP000663090">
    <property type="component" value="Chromosome"/>
</dbReference>
<keyword evidence="3" id="KW-1185">Reference proteome</keyword>
<dbReference type="EMBL" id="CP071091">
    <property type="protein sequence ID" value="QSQ13138.1"/>
    <property type="molecule type" value="Genomic_DNA"/>
</dbReference>
<evidence type="ECO:0000313" key="3">
    <source>
        <dbReference type="Proteomes" id="UP000663090"/>
    </source>
</evidence>